<feature type="region of interest" description="Disordered" evidence="2">
    <location>
        <begin position="476"/>
        <end position="518"/>
    </location>
</feature>
<dbReference type="RefSeq" id="XP_031933584.1">
    <property type="nucleotide sequence ID" value="XM_032077110.1"/>
</dbReference>
<dbReference type="OrthoDB" id="5421041at2759"/>
<evidence type="ECO:0000256" key="1">
    <source>
        <dbReference type="SAM" id="Coils"/>
    </source>
</evidence>
<reference evidence="3 4" key="1">
    <citation type="submission" date="2019-04" db="EMBL/GenBank/DDBJ databases">
        <title>Friends and foes A comparative genomics studyof 23 Aspergillus species from section Flavi.</title>
        <authorList>
            <consortium name="DOE Joint Genome Institute"/>
            <person name="Kjaerbolling I."/>
            <person name="Vesth T."/>
            <person name="Frisvad J.C."/>
            <person name="Nybo J.L."/>
            <person name="Theobald S."/>
            <person name="Kildgaard S."/>
            <person name="Isbrandt T."/>
            <person name="Kuo A."/>
            <person name="Sato A."/>
            <person name="Lyhne E.K."/>
            <person name="Kogle M.E."/>
            <person name="Wiebenga A."/>
            <person name="Kun R.S."/>
            <person name="Lubbers R.J."/>
            <person name="Makela M.R."/>
            <person name="Barry K."/>
            <person name="Chovatia M."/>
            <person name="Clum A."/>
            <person name="Daum C."/>
            <person name="Haridas S."/>
            <person name="He G."/>
            <person name="LaButti K."/>
            <person name="Lipzen A."/>
            <person name="Mondo S."/>
            <person name="Riley R."/>
            <person name="Salamov A."/>
            <person name="Simmons B.A."/>
            <person name="Magnuson J.K."/>
            <person name="Henrissat B."/>
            <person name="Mortensen U.H."/>
            <person name="Larsen T.O."/>
            <person name="Devries R.P."/>
            <person name="Grigoriev I.V."/>
            <person name="Machida M."/>
            <person name="Baker S.E."/>
            <person name="Andersen M.R."/>
        </authorList>
    </citation>
    <scope>NUCLEOTIDE SEQUENCE [LARGE SCALE GENOMIC DNA]</scope>
    <source>
        <strain evidence="3 4">CBS 763.97</strain>
    </source>
</reference>
<keyword evidence="4" id="KW-1185">Reference proteome</keyword>
<name>A0A5N7ALB8_9EURO</name>
<feature type="compositionally biased region" description="Low complexity" evidence="2">
    <location>
        <begin position="497"/>
        <end position="518"/>
    </location>
</feature>
<evidence type="ECO:0000256" key="2">
    <source>
        <dbReference type="SAM" id="MobiDB-lite"/>
    </source>
</evidence>
<protein>
    <submittedName>
        <fullName evidence="3">Uncharacterized protein</fullName>
    </submittedName>
</protein>
<feature type="coiled-coil region" evidence="1">
    <location>
        <begin position="41"/>
        <end position="191"/>
    </location>
</feature>
<dbReference type="EMBL" id="ML737565">
    <property type="protein sequence ID" value="KAE8370503.1"/>
    <property type="molecule type" value="Genomic_DNA"/>
</dbReference>
<evidence type="ECO:0000313" key="4">
    <source>
        <dbReference type="Proteomes" id="UP000326268"/>
    </source>
</evidence>
<proteinExistence type="predicted"/>
<sequence length="518" mass="57972">MPPKPLTPPSTPSPKAPDQNLVRVFFDQFKSLASNAGLDAIQAIYDENDKLAEQLKSKDRDIASLNKMMNDQKEKQETALEGILETHEKEKARHKETKDNVQRLETTILGKDKHIAERNKAVDDLGKQVKKLQSDNEKERDKLAQAQRNINDLQKSIQEKEITIKKMKAAEADLEGKFASTKKRVSDLEEKATATNGLLETTRASLKKLEGYAVGYSTVTEDSAIESLCKLWSYATTEIFAMLKSDLPTITLGNTSAWEKLRRRELAQVHQIPLPCSNTLAAKQMRLALILAILAREINKHIFLPTYIAPVDNENNPFRQVLNNEAAINSEKESFCRSILLSLDPPTQESICLEGIQTVVKNVSEYLYELLSEEQRLAFHNTLSKVVQKAAAVWKPIQRSKRRYELDFDPPTADDECEVFVFPSANNAPKEKGANQKNPNKISLTVFPRVSIIENKEITAYTAAIQLSSSQSQWVAAESEMNQEPATPTFGRRFMLKKPSTPKSTSASNSGSKKGNGA</sequence>
<dbReference type="Proteomes" id="UP000326268">
    <property type="component" value="Unassembled WGS sequence"/>
</dbReference>
<dbReference type="GeneID" id="43661556"/>
<keyword evidence="1" id="KW-0175">Coiled coil</keyword>
<accession>A0A5N7ALB8</accession>
<evidence type="ECO:0000313" key="3">
    <source>
        <dbReference type="EMBL" id="KAE8370503.1"/>
    </source>
</evidence>
<dbReference type="AlphaFoldDB" id="A0A5N7ALB8"/>
<gene>
    <name evidence="3" type="ORF">BDV27DRAFT_61792</name>
</gene>
<feature type="compositionally biased region" description="Polar residues" evidence="2">
    <location>
        <begin position="476"/>
        <end position="486"/>
    </location>
</feature>
<organism evidence="3 4">
    <name type="scientific">Aspergillus caelatus</name>
    <dbReference type="NCBI Taxonomy" id="61420"/>
    <lineage>
        <taxon>Eukaryota</taxon>
        <taxon>Fungi</taxon>
        <taxon>Dikarya</taxon>
        <taxon>Ascomycota</taxon>
        <taxon>Pezizomycotina</taxon>
        <taxon>Eurotiomycetes</taxon>
        <taxon>Eurotiomycetidae</taxon>
        <taxon>Eurotiales</taxon>
        <taxon>Aspergillaceae</taxon>
        <taxon>Aspergillus</taxon>
        <taxon>Aspergillus subgen. Circumdati</taxon>
    </lineage>
</organism>